<comment type="function">
    <text evidence="1">The light-harvesting complex (LHC) functions as a light receptor, it captures and delivers excitation energy to photosystems with which it is closely associated. Energy is transferred from the carotenoid and chlorophyll C (or B) to chlorophyll A and the photosynthetic reaction centers where it is used to synthesize ATP and reducing power.</text>
</comment>
<proteinExistence type="inferred from homology"/>
<evidence type="ECO:0000256" key="8">
    <source>
        <dbReference type="ARBA" id="ARBA00023243"/>
    </source>
</evidence>
<dbReference type="Pfam" id="PF00504">
    <property type="entry name" value="Chloroa_b-bind"/>
    <property type="match status" value="1"/>
</dbReference>
<dbReference type="Gene3D" id="1.10.3460.10">
    <property type="entry name" value="Chlorophyll a/b binding protein domain"/>
    <property type="match status" value="1"/>
</dbReference>
<reference evidence="10" key="1">
    <citation type="submission" date="2021-02" db="EMBL/GenBank/DDBJ databases">
        <title>First Annotated Genome of the Yellow-green Alga Tribonema minus.</title>
        <authorList>
            <person name="Mahan K.M."/>
        </authorList>
    </citation>
    <scope>NUCLEOTIDE SEQUENCE</scope>
    <source>
        <strain evidence="10">UTEX B ZZ1240</strain>
    </source>
</reference>
<comment type="subunit">
    <text evidence="4">The LHC complex of chromophytic algae is composed of fucoxanthin, chlorophyll A and C bound non-covalently by fucoxanthin chlorophyll proteins (FCPs). The ratio of pigments in this LHC is; fucoxanthin: chlorophyll C: chlorophyll A; (0.6-1): (0.1-0.3): (1).</text>
</comment>
<evidence type="ECO:0000256" key="7">
    <source>
        <dbReference type="ARBA" id="ARBA00022640"/>
    </source>
</evidence>
<keyword evidence="5" id="KW-0150">Chloroplast</keyword>
<keyword evidence="8" id="KW-0437">Light-harvesting polypeptide</keyword>
<feature type="binding site" description="axial binding residue" evidence="9">
    <location>
        <position position="57"/>
    </location>
    <ligand>
        <name>chlorophyll b</name>
        <dbReference type="ChEBI" id="CHEBI:61721"/>
        <label>1</label>
    </ligand>
    <ligandPart>
        <name>Mg</name>
        <dbReference type="ChEBI" id="CHEBI:25107"/>
    </ligandPart>
</feature>
<feature type="binding site" evidence="9">
    <location>
        <position position="52"/>
    </location>
    <ligand>
        <name>chlorophyll a</name>
        <dbReference type="ChEBI" id="CHEBI:58416"/>
        <label>1</label>
    </ligand>
</feature>
<dbReference type="SUPFAM" id="SSF103511">
    <property type="entry name" value="Chlorophyll a-b binding protein"/>
    <property type="match status" value="1"/>
</dbReference>
<dbReference type="GO" id="GO:0016168">
    <property type="term" value="F:chlorophyll binding"/>
    <property type="evidence" value="ECO:0007669"/>
    <property type="project" value="UniProtKB-KW"/>
</dbReference>
<dbReference type="GO" id="GO:0016020">
    <property type="term" value="C:membrane"/>
    <property type="evidence" value="ECO:0007669"/>
    <property type="project" value="InterPro"/>
</dbReference>
<keyword evidence="6" id="KW-0602">Photosynthesis</keyword>
<dbReference type="EMBL" id="JAFCMP010000030">
    <property type="protein sequence ID" value="KAG5190684.1"/>
    <property type="molecule type" value="Genomic_DNA"/>
</dbReference>
<dbReference type="PANTHER" id="PTHR21649">
    <property type="entry name" value="CHLOROPHYLL A/B BINDING PROTEIN"/>
    <property type="match status" value="1"/>
</dbReference>
<evidence type="ECO:0000256" key="2">
    <source>
        <dbReference type="ARBA" id="ARBA00004229"/>
    </source>
</evidence>
<organism evidence="10 11">
    <name type="scientific">Tribonema minus</name>
    <dbReference type="NCBI Taxonomy" id="303371"/>
    <lineage>
        <taxon>Eukaryota</taxon>
        <taxon>Sar</taxon>
        <taxon>Stramenopiles</taxon>
        <taxon>Ochrophyta</taxon>
        <taxon>PX clade</taxon>
        <taxon>Xanthophyceae</taxon>
        <taxon>Tribonematales</taxon>
        <taxon>Tribonemataceae</taxon>
        <taxon>Tribonema</taxon>
    </lineage>
</organism>
<dbReference type="GO" id="GO:0030076">
    <property type="term" value="C:light-harvesting complex"/>
    <property type="evidence" value="ECO:0007669"/>
    <property type="project" value="UniProtKB-KW"/>
</dbReference>
<evidence type="ECO:0000256" key="4">
    <source>
        <dbReference type="ARBA" id="ARBA00011623"/>
    </source>
</evidence>
<feature type="binding site" description="axial binding residue" evidence="9">
    <location>
        <position position="102"/>
    </location>
    <ligand>
        <name>chlorophyll a</name>
        <dbReference type="ChEBI" id="CHEBI:58416"/>
        <label>1</label>
    </ligand>
    <ligandPart>
        <name>Mg</name>
        <dbReference type="ChEBI" id="CHEBI:25107"/>
    </ligandPart>
</feature>
<feature type="binding site" evidence="9">
    <location>
        <position position="55"/>
    </location>
    <ligand>
        <name>chlorophyll a</name>
        <dbReference type="ChEBI" id="CHEBI:58416"/>
        <label>1</label>
    </ligand>
</feature>
<keyword evidence="9" id="KW-0157">Chromophore</keyword>
<evidence type="ECO:0000256" key="6">
    <source>
        <dbReference type="ARBA" id="ARBA00022531"/>
    </source>
</evidence>
<comment type="caution">
    <text evidence="10">The sequence shown here is derived from an EMBL/GenBank/DDBJ whole genome shotgun (WGS) entry which is preliminary data.</text>
</comment>
<evidence type="ECO:0000313" key="10">
    <source>
        <dbReference type="EMBL" id="KAG5190684.1"/>
    </source>
</evidence>
<evidence type="ECO:0000256" key="1">
    <source>
        <dbReference type="ARBA" id="ARBA00004022"/>
    </source>
</evidence>
<feature type="binding site" description="axial binding residue" evidence="9">
    <location>
        <position position="126"/>
    </location>
    <ligand>
        <name>chlorophyll b</name>
        <dbReference type="ChEBI" id="CHEBI:61721"/>
        <label>1</label>
    </ligand>
    <ligandPart>
        <name>Mg</name>
        <dbReference type="ChEBI" id="CHEBI:25107"/>
    </ligandPart>
</feature>
<keyword evidence="9" id="KW-0148">Chlorophyll</keyword>
<feature type="binding site" evidence="9">
    <location>
        <position position="166"/>
    </location>
    <ligand>
        <name>chlorophyll a</name>
        <dbReference type="ChEBI" id="CHEBI:58416"/>
        <label>1</label>
    </ligand>
</feature>
<dbReference type="InterPro" id="IPR022796">
    <property type="entry name" value="Chloroa_b-bind"/>
</dbReference>
<evidence type="ECO:0000256" key="3">
    <source>
        <dbReference type="ARBA" id="ARBA00005933"/>
    </source>
</evidence>
<accession>A0A835ZHI1</accession>
<gene>
    <name evidence="10" type="ORF">JKP88DRAFT_259738</name>
</gene>
<dbReference type="OrthoDB" id="423598at2759"/>
<dbReference type="GO" id="GO:0009765">
    <property type="term" value="P:photosynthesis, light harvesting"/>
    <property type="evidence" value="ECO:0007669"/>
    <property type="project" value="InterPro"/>
</dbReference>
<protein>
    <submittedName>
        <fullName evidence="10">Light harvesting complex protein</fullName>
    </submittedName>
</protein>
<feature type="binding site" evidence="9">
    <location>
        <position position="160"/>
    </location>
    <ligand>
        <name>chlorophyll b</name>
        <dbReference type="ChEBI" id="CHEBI:61721"/>
        <label>3</label>
    </ligand>
</feature>
<keyword evidence="7" id="KW-0934">Plastid</keyword>
<dbReference type="Proteomes" id="UP000664859">
    <property type="component" value="Unassembled WGS sequence"/>
</dbReference>
<feature type="binding site" evidence="9">
    <location>
        <position position="161"/>
    </location>
    <ligand>
        <name>chlorophyll a</name>
        <dbReference type="ChEBI" id="CHEBI:58416"/>
        <label>1</label>
    </ligand>
</feature>
<dbReference type="GO" id="GO:0009507">
    <property type="term" value="C:chloroplast"/>
    <property type="evidence" value="ECO:0007669"/>
    <property type="project" value="UniProtKB-SubCell"/>
</dbReference>
<name>A0A835ZHI1_9STRA</name>
<dbReference type="InterPro" id="IPR001344">
    <property type="entry name" value="Chloro_AB-bd_pln"/>
</dbReference>
<comment type="similarity">
    <text evidence="3">Belongs to the fucoxanthin chlorophyll protein family.</text>
</comment>
<keyword evidence="11" id="KW-1185">Reference proteome</keyword>
<comment type="subcellular location">
    <subcellularLocation>
        <location evidence="2">Plastid</location>
        <location evidence="2">Chloroplast</location>
    </subcellularLocation>
</comment>
<evidence type="ECO:0000256" key="9">
    <source>
        <dbReference type="PIRSR" id="PIRSR601344-1"/>
    </source>
</evidence>
<evidence type="ECO:0000313" key="11">
    <source>
        <dbReference type="Proteomes" id="UP000664859"/>
    </source>
</evidence>
<dbReference type="AlphaFoldDB" id="A0A835ZHI1"/>
<evidence type="ECO:0000256" key="5">
    <source>
        <dbReference type="ARBA" id="ARBA00022528"/>
    </source>
</evidence>
<sequence>MVLRPSADVGKSRALPFLQAPFFAGSDMTGDAGFDPLGFATEDNIDRMRECELKHGRLAMVALGGWPVAELVLGLLQRAVPPATVCTGSGCTVDSSLSAYALPLQAIGRFGAVYWASALALAIVAEVAALKRRQEWGPDLPLGDLGVDPFKLASDDMRLKELKHGRLAMAAFAVHYAGVLAKNKGVVFAHQMWSQVCVYNFRADLGFPAPICYPRPEAALDTVLSWEIMFRVLTGYFKEPYY</sequence>